<dbReference type="KEGG" id="ptan:CRYO30217_03410"/>
<keyword evidence="1 2" id="KW-0378">Hydrolase</keyword>
<dbReference type="CDD" id="cd03673">
    <property type="entry name" value="NUDIX_Ap6A_hydrolase"/>
    <property type="match status" value="1"/>
</dbReference>
<evidence type="ECO:0000256" key="1">
    <source>
        <dbReference type="ARBA" id="ARBA00022801"/>
    </source>
</evidence>
<reference evidence="4" key="1">
    <citation type="submission" date="2021-04" db="EMBL/GenBank/DDBJ databases">
        <authorList>
            <person name="Rodrigo-Torres L."/>
            <person name="Arahal R. D."/>
            <person name="Lucena T."/>
        </authorList>
    </citation>
    <scope>NUCLEOTIDE SEQUENCE</scope>
    <source>
        <strain evidence="4">AS29M-1</strain>
    </source>
</reference>
<dbReference type="PRINTS" id="PR00502">
    <property type="entry name" value="NUDIXFAMILY"/>
</dbReference>
<organism evidence="4 5">
    <name type="scientific">Parvicella tangerina</name>
    <dbReference type="NCBI Taxonomy" id="2829795"/>
    <lineage>
        <taxon>Bacteria</taxon>
        <taxon>Pseudomonadati</taxon>
        <taxon>Bacteroidota</taxon>
        <taxon>Flavobacteriia</taxon>
        <taxon>Flavobacteriales</taxon>
        <taxon>Parvicellaceae</taxon>
        <taxon>Parvicella</taxon>
    </lineage>
</organism>
<evidence type="ECO:0000313" key="5">
    <source>
        <dbReference type="Proteomes" id="UP000683507"/>
    </source>
</evidence>
<dbReference type="AlphaFoldDB" id="A0A916JQ71"/>
<keyword evidence="5" id="KW-1185">Reference proteome</keyword>
<dbReference type="PANTHER" id="PTHR21340">
    <property type="entry name" value="DIADENOSINE 5,5-P1,P4-TETRAPHOSPHATE PYROPHOSPHOHYDROLASE MUTT"/>
    <property type="match status" value="1"/>
</dbReference>
<evidence type="ECO:0000259" key="3">
    <source>
        <dbReference type="PROSITE" id="PS51462"/>
    </source>
</evidence>
<accession>A0A916JQ71</accession>
<evidence type="ECO:0000256" key="2">
    <source>
        <dbReference type="RuleBase" id="RU003476"/>
    </source>
</evidence>
<dbReference type="PANTHER" id="PTHR21340:SF0">
    <property type="entry name" value="BIS(5'-NUCLEOSYL)-TETRAPHOSPHATASE [ASYMMETRICAL]"/>
    <property type="match status" value="1"/>
</dbReference>
<dbReference type="PROSITE" id="PS00893">
    <property type="entry name" value="NUDIX_BOX"/>
    <property type="match status" value="1"/>
</dbReference>
<feature type="domain" description="Nudix hydrolase" evidence="3">
    <location>
        <begin position="72"/>
        <end position="202"/>
    </location>
</feature>
<dbReference type="InterPro" id="IPR020084">
    <property type="entry name" value="NUDIX_hydrolase_CS"/>
</dbReference>
<proteinExistence type="inferred from homology"/>
<dbReference type="RefSeq" id="WP_258543585.1">
    <property type="nucleotide sequence ID" value="NZ_OU015584.1"/>
</dbReference>
<dbReference type="GO" id="GO:0006167">
    <property type="term" value="P:AMP biosynthetic process"/>
    <property type="evidence" value="ECO:0007669"/>
    <property type="project" value="TreeGrafter"/>
</dbReference>
<dbReference type="InterPro" id="IPR000086">
    <property type="entry name" value="NUDIX_hydrolase_dom"/>
</dbReference>
<protein>
    <recommendedName>
        <fullName evidence="3">Nudix hydrolase domain-containing protein</fullName>
    </recommendedName>
</protein>
<dbReference type="GO" id="GO:0006754">
    <property type="term" value="P:ATP biosynthetic process"/>
    <property type="evidence" value="ECO:0007669"/>
    <property type="project" value="TreeGrafter"/>
</dbReference>
<comment type="similarity">
    <text evidence="2">Belongs to the Nudix hydrolase family.</text>
</comment>
<dbReference type="PROSITE" id="PS51462">
    <property type="entry name" value="NUDIX"/>
    <property type="match status" value="1"/>
</dbReference>
<name>A0A916JQ71_9FLAO</name>
<gene>
    <name evidence="4" type="ORF">CRYO30217_03410</name>
</gene>
<dbReference type="InterPro" id="IPR051325">
    <property type="entry name" value="Nudix_hydrolase_domain"/>
</dbReference>
<dbReference type="Proteomes" id="UP000683507">
    <property type="component" value="Chromosome"/>
</dbReference>
<dbReference type="SUPFAM" id="SSF55811">
    <property type="entry name" value="Nudix"/>
    <property type="match status" value="1"/>
</dbReference>
<evidence type="ECO:0000313" key="4">
    <source>
        <dbReference type="EMBL" id="CAG5087189.1"/>
    </source>
</evidence>
<dbReference type="Gene3D" id="3.90.79.10">
    <property type="entry name" value="Nucleoside Triphosphate Pyrophosphohydrolase"/>
    <property type="match status" value="1"/>
</dbReference>
<sequence length="210" mass="24626">MYKVFIYNKPIFFLETSEVSALKKGVKTFACENEVDKNSLIALHRKAPLNKPIYVVNASLKKLMKLFFDDHRRIEAAGGIVENNWGEILFIDRLGYWDLPKGKVEKNEELKKAAIREIEEECGINHPEIKKKLLKTYHTYSAKGRKYFKTTHWYLLSYDGNEKLVPQEEEGITAVQWVDPSNMKDQVERTYNSIIDVLDFYQRDRKEAKT</sequence>
<dbReference type="InterPro" id="IPR015797">
    <property type="entry name" value="NUDIX_hydrolase-like_dom_sf"/>
</dbReference>
<dbReference type="InterPro" id="IPR020476">
    <property type="entry name" value="Nudix_hydrolase"/>
</dbReference>
<dbReference type="GO" id="GO:0004081">
    <property type="term" value="F:bis(5'-nucleosyl)-tetraphosphatase (asymmetrical) activity"/>
    <property type="evidence" value="ECO:0007669"/>
    <property type="project" value="TreeGrafter"/>
</dbReference>
<dbReference type="Pfam" id="PF00293">
    <property type="entry name" value="NUDIX"/>
    <property type="match status" value="1"/>
</dbReference>
<dbReference type="EMBL" id="OU015584">
    <property type="protein sequence ID" value="CAG5087189.1"/>
    <property type="molecule type" value="Genomic_DNA"/>
</dbReference>